<reference evidence="2 3" key="1">
    <citation type="submission" date="2019-07" db="EMBL/GenBank/DDBJ databases">
        <title>Annotation for the trematode Paragonimus westermani.</title>
        <authorList>
            <person name="Choi Y.-J."/>
        </authorList>
    </citation>
    <scope>NUCLEOTIDE SEQUENCE [LARGE SCALE GENOMIC DNA]</scope>
    <source>
        <strain evidence="2">180907_Pwestermani</strain>
    </source>
</reference>
<organism evidence="2 3">
    <name type="scientific">Paragonimus westermani</name>
    <dbReference type="NCBI Taxonomy" id="34504"/>
    <lineage>
        <taxon>Eukaryota</taxon>
        <taxon>Metazoa</taxon>
        <taxon>Spiralia</taxon>
        <taxon>Lophotrochozoa</taxon>
        <taxon>Platyhelminthes</taxon>
        <taxon>Trematoda</taxon>
        <taxon>Digenea</taxon>
        <taxon>Plagiorchiida</taxon>
        <taxon>Troglotremata</taxon>
        <taxon>Troglotrematidae</taxon>
        <taxon>Paragonimus</taxon>
    </lineage>
</organism>
<feature type="region of interest" description="Disordered" evidence="1">
    <location>
        <begin position="247"/>
        <end position="315"/>
    </location>
</feature>
<sequence length="541" mass="60476">MNPCRQSSLTASEGTAKETGDGDPSVHTLRRISSGTEKNSSKIDDDTLYMPKITHLVNGQCIASRLGKLPSTHSVPSSWDSESRLINRKQSGLFPKMPNFQPTAVCSAYQSPSSAQNQAGWSRNKSISNLVGQVQQTVSAENSDKPHCNPSRHVTQERNRNPIPNQLAKTMRLQSVGNSRIMPLKRSGGRQNATDAISIYATKRENHISSAQFRSLSASAATNLKSLTDKTTKTRKVVDELAGKMSLLNSRPNPNRSLLARSPNDRRNKHSRSVNRTADGLSALQFSQHNSLSRKRISSISSVSSKPRSQRSHRPNIYESYVNLNSFPQQESVKSAWRSSLFEGSANTERYKEHHSEHRQTFVNDPVTNRRQQVARAMEPCRYPNDPPPAYDSLEAIPPIRRMNAQLQSWRTQSGEGEKCNSQKTGRNVVNYKLKSYGNYGKISSNKDTSSNLKNTEEKTDDSSTVRLNFAQQTVDSEKNLSDLDDETLDIIVGRWFDINDDYIAEVDPATFSRVFEGPECAYMLFYRNMGLPVLVNSASK</sequence>
<feature type="region of interest" description="Disordered" evidence="1">
    <location>
        <begin position="1"/>
        <end position="44"/>
    </location>
</feature>
<dbReference type="Proteomes" id="UP000699462">
    <property type="component" value="Unassembled WGS sequence"/>
</dbReference>
<dbReference type="AlphaFoldDB" id="A0A8T0D6W4"/>
<feature type="compositionally biased region" description="Low complexity" evidence="1">
    <location>
        <begin position="298"/>
        <end position="307"/>
    </location>
</feature>
<proteinExistence type="predicted"/>
<feature type="compositionally biased region" description="Polar residues" evidence="1">
    <location>
        <begin position="247"/>
        <end position="256"/>
    </location>
</feature>
<name>A0A8T0D6W4_9TREM</name>
<feature type="compositionally biased region" description="Polar residues" evidence="1">
    <location>
        <begin position="443"/>
        <end position="454"/>
    </location>
</feature>
<feature type="compositionally biased region" description="Basic and acidic residues" evidence="1">
    <location>
        <begin position="455"/>
        <end position="464"/>
    </location>
</feature>
<comment type="caution">
    <text evidence="2">The sequence shown here is derived from an EMBL/GenBank/DDBJ whole genome shotgun (WGS) entry which is preliminary data.</text>
</comment>
<evidence type="ECO:0000313" key="3">
    <source>
        <dbReference type="Proteomes" id="UP000699462"/>
    </source>
</evidence>
<dbReference type="EMBL" id="JTDF01012657">
    <property type="protein sequence ID" value="KAF8563292.1"/>
    <property type="molecule type" value="Genomic_DNA"/>
</dbReference>
<feature type="compositionally biased region" description="Polar residues" evidence="1">
    <location>
        <begin position="1"/>
        <end position="13"/>
    </location>
</feature>
<evidence type="ECO:0000313" key="2">
    <source>
        <dbReference type="EMBL" id="KAF8563292.1"/>
    </source>
</evidence>
<keyword evidence="3" id="KW-1185">Reference proteome</keyword>
<feature type="region of interest" description="Disordered" evidence="1">
    <location>
        <begin position="443"/>
        <end position="464"/>
    </location>
</feature>
<dbReference type="OrthoDB" id="289038at2759"/>
<feature type="region of interest" description="Disordered" evidence="1">
    <location>
        <begin position="138"/>
        <end position="158"/>
    </location>
</feature>
<gene>
    <name evidence="2" type="ORF">P879_11494</name>
</gene>
<protein>
    <submittedName>
        <fullName evidence="2">Uncharacterized protein</fullName>
    </submittedName>
</protein>
<evidence type="ECO:0000256" key="1">
    <source>
        <dbReference type="SAM" id="MobiDB-lite"/>
    </source>
</evidence>
<accession>A0A8T0D6W4</accession>